<evidence type="ECO:0000313" key="8">
    <source>
        <dbReference type="Proteomes" id="UP001500552"/>
    </source>
</evidence>
<proteinExistence type="predicted"/>
<dbReference type="PANTHER" id="PTHR39210:SF1">
    <property type="entry name" value="HEPARIN-SULFATE LYASE"/>
    <property type="match status" value="1"/>
</dbReference>
<feature type="domain" description="Heparin-sulfate lyase N-terminal" evidence="6">
    <location>
        <begin position="70"/>
        <end position="304"/>
    </location>
</feature>
<name>A0ABP8M0B7_9BACT</name>
<gene>
    <name evidence="7" type="ORF">GCM10023188_36930</name>
</gene>
<dbReference type="Gene3D" id="1.50.10.100">
    <property type="entry name" value="Chondroitin AC/alginate lyase"/>
    <property type="match status" value="1"/>
</dbReference>
<keyword evidence="4" id="KW-0456">Lyase</keyword>
<feature type="domain" description="Heparinase II/III-like C-terminal" evidence="5">
    <location>
        <begin position="402"/>
        <end position="595"/>
    </location>
</feature>
<dbReference type="SUPFAM" id="SSF48230">
    <property type="entry name" value="Chondroitin AC/alginate lyase"/>
    <property type="match status" value="1"/>
</dbReference>
<dbReference type="Pfam" id="PF07940">
    <property type="entry name" value="Hepar_II_III_C"/>
    <property type="match status" value="1"/>
</dbReference>
<keyword evidence="3" id="KW-0574">Periplasm</keyword>
<dbReference type="InterPro" id="IPR031680">
    <property type="entry name" value="Hepar_II_III_N"/>
</dbReference>
<protein>
    <recommendedName>
        <fullName evidence="9">Heparinase II/III N-terminus</fullName>
    </recommendedName>
</protein>
<reference evidence="8" key="1">
    <citation type="journal article" date="2019" name="Int. J. Syst. Evol. Microbiol.">
        <title>The Global Catalogue of Microorganisms (GCM) 10K type strain sequencing project: providing services to taxonomists for standard genome sequencing and annotation.</title>
        <authorList>
            <consortium name="The Broad Institute Genomics Platform"/>
            <consortium name="The Broad Institute Genome Sequencing Center for Infectious Disease"/>
            <person name="Wu L."/>
            <person name="Ma J."/>
        </authorList>
    </citation>
    <scope>NUCLEOTIDE SEQUENCE [LARGE SCALE GENOMIC DNA]</scope>
    <source>
        <strain evidence="8">JCM 17926</strain>
    </source>
</reference>
<evidence type="ECO:0000259" key="5">
    <source>
        <dbReference type="Pfam" id="PF07940"/>
    </source>
</evidence>
<keyword evidence="8" id="KW-1185">Reference proteome</keyword>
<evidence type="ECO:0000313" key="7">
    <source>
        <dbReference type="EMBL" id="GAA4440081.1"/>
    </source>
</evidence>
<dbReference type="EMBL" id="BAABHC010000029">
    <property type="protein sequence ID" value="GAA4440081.1"/>
    <property type="molecule type" value="Genomic_DNA"/>
</dbReference>
<dbReference type="Gene3D" id="2.70.98.70">
    <property type="match status" value="1"/>
</dbReference>
<comment type="subcellular location">
    <subcellularLocation>
        <location evidence="1">Periplasm</location>
    </subcellularLocation>
</comment>
<keyword evidence="2" id="KW-0732">Signal</keyword>
<evidence type="ECO:0000256" key="3">
    <source>
        <dbReference type="ARBA" id="ARBA00022764"/>
    </source>
</evidence>
<sequence length="616" mass="72170">MGPRYVAYRVRHELEKKAGVLKRRFPENQPTKYFIPLEQWRASAGTFLFKDRQDIKLEKNPIPALKEKAQHIFEGRITFFSSRQYELGKDYDWLTNPDSGFRYDNTKHWSQISDLNSAAGDIKYVWEKSRFSYLHTILRYDYHFEQDSAEWVFSEIDSWIKANPVNCGPNFRCSQEISLRLFNWCFALHFYRKSSALTEERWRNYQHYIFWQLHHVYYHIDFSRIAVRNNHAITETTLLCLSEFLFPFIPEVKQWAAQGRKWLEEEISYQIYDDGTFIQNSMNYHRVVVQVLTFVLSLTEKNGKPLSGKAYEGAYKSVNFLLQCQQLTTGRLPNTGANDGALFFQFSGSDYTDYRPQLNGLHLLLTGKNLYDGTGAWEEEAAWYGIHKQPGKRFAVLQQEQGIIAFPKGGYFLIRDGDTLSLIRCAKFRNRPSHADNLHLDVWVGDQNLLHDAGSFKYNTGQELKRYFKGTQSHNTVMVDDLDQMLMGERFIWYHWSEATDVKLSEDDEHYIFKGAIKGFGHLSKDIRHVRTVKKKKGINSWLVQDELLGLPEGHLIKQLWHTAFPEQTDIQVLTSEAHLTTRQGWQSTRYGTKEACTELMITSNNRQIQTLVNKK</sequence>
<evidence type="ECO:0008006" key="9">
    <source>
        <dbReference type="Google" id="ProtNLM"/>
    </source>
</evidence>
<organism evidence="7 8">
    <name type="scientific">Pontibacter saemangeumensis</name>
    <dbReference type="NCBI Taxonomy" id="1084525"/>
    <lineage>
        <taxon>Bacteria</taxon>
        <taxon>Pseudomonadati</taxon>
        <taxon>Bacteroidota</taxon>
        <taxon>Cytophagia</taxon>
        <taxon>Cytophagales</taxon>
        <taxon>Hymenobacteraceae</taxon>
        <taxon>Pontibacter</taxon>
    </lineage>
</organism>
<accession>A0ABP8M0B7</accession>
<evidence type="ECO:0000256" key="1">
    <source>
        <dbReference type="ARBA" id="ARBA00004418"/>
    </source>
</evidence>
<evidence type="ECO:0000259" key="6">
    <source>
        <dbReference type="Pfam" id="PF16889"/>
    </source>
</evidence>
<comment type="caution">
    <text evidence="7">The sequence shown here is derived from an EMBL/GenBank/DDBJ whole genome shotgun (WGS) entry which is preliminary data.</text>
</comment>
<dbReference type="InterPro" id="IPR012480">
    <property type="entry name" value="Hepar_II_III_C"/>
</dbReference>
<dbReference type="Pfam" id="PF16889">
    <property type="entry name" value="Hepar_II_III_N"/>
    <property type="match status" value="1"/>
</dbReference>
<dbReference type="Proteomes" id="UP001500552">
    <property type="component" value="Unassembled WGS sequence"/>
</dbReference>
<dbReference type="InterPro" id="IPR008929">
    <property type="entry name" value="Chondroitin_lyas"/>
</dbReference>
<dbReference type="PANTHER" id="PTHR39210">
    <property type="entry name" value="HEPARIN-SULFATE LYASE"/>
    <property type="match status" value="1"/>
</dbReference>
<dbReference type="RefSeq" id="WP_345161053.1">
    <property type="nucleotide sequence ID" value="NZ_BAABHC010000029.1"/>
</dbReference>
<evidence type="ECO:0000256" key="2">
    <source>
        <dbReference type="ARBA" id="ARBA00022729"/>
    </source>
</evidence>
<evidence type="ECO:0000256" key="4">
    <source>
        <dbReference type="ARBA" id="ARBA00023239"/>
    </source>
</evidence>